<dbReference type="Gene3D" id="3.40.50.1110">
    <property type="entry name" value="SGNH hydrolase"/>
    <property type="match status" value="1"/>
</dbReference>
<evidence type="ECO:0000259" key="2">
    <source>
        <dbReference type="Pfam" id="PF17996"/>
    </source>
</evidence>
<organism evidence="3 4">
    <name type="scientific">Triparma verrucosa</name>
    <dbReference type="NCBI Taxonomy" id="1606542"/>
    <lineage>
        <taxon>Eukaryota</taxon>
        <taxon>Sar</taxon>
        <taxon>Stramenopiles</taxon>
        <taxon>Ochrophyta</taxon>
        <taxon>Bolidophyceae</taxon>
        <taxon>Parmales</taxon>
        <taxon>Triparmaceae</taxon>
        <taxon>Triparma</taxon>
    </lineage>
</organism>
<sequence length="362" mass="39819">MLLVLLVLSCVVNVFGQEMSVPYSSNFINYLGRFLPSPDSTYFSFSWTHSTISINATNITTISATLSGGKSSSRFLVVLDGEPQEPFVVGPEVDTYPLTPKGLSRDAFHTISLIKISEDQTQHKSKGASRFYSFVLSPGSKILPWLDERPSLHFIGDSDTAGWCSDGSPSTSDDFTTTQNSHTAWSSQLSESLNASLSQVTAVSGLGVLDSPIQPYLDNVLTYDSSTPYDWTTSPPSSVIILLGPNDDSSKSSKFKNAYRNLLDILVDRYSYMPNPPNIISVCGGSINGLDPCQLIESVTSDFNSKRSDRFKAYYTSIKTSTWKEINKLKNGYVGCDEHYNSKGHEALMSDILDDVVRFVYS</sequence>
<protein>
    <recommendedName>
        <fullName evidence="2">Carbohydrate esterase 2 N-terminal domain-containing protein</fullName>
    </recommendedName>
</protein>
<keyword evidence="4" id="KW-1185">Reference proteome</keyword>
<dbReference type="EMBL" id="BRXX01000431">
    <property type="protein sequence ID" value="GMI11543.1"/>
    <property type="molecule type" value="Genomic_DNA"/>
</dbReference>
<feature type="signal peptide" evidence="1">
    <location>
        <begin position="1"/>
        <end position="16"/>
    </location>
</feature>
<gene>
    <name evidence="3" type="ORF">TrVE_jg8538</name>
</gene>
<feature type="domain" description="Carbohydrate esterase 2 N-terminal" evidence="2">
    <location>
        <begin position="30"/>
        <end position="144"/>
    </location>
</feature>
<dbReference type="InterPro" id="IPR036514">
    <property type="entry name" value="SGNH_hydro_sf"/>
</dbReference>
<feature type="chain" id="PRO_5040813242" description="Carbohydrate esterase 2 N-terminal domain-containing protein" evidence="1">
    <location>
        <begin position="17"/>
        <end position="362"/>
    </location>
</feature>
<name>A0A9W7FGB6_9STRA</name>
<dbReference type="SUPFAM" id="SSF52266">
    <property type="entry name" value="SGNH hydrolase"/>
    <property type="match status" value="1"/>
</dbReference>
<dbReference type="Pfam" id="PF17996">
    <property type="entry name" value="CE2_N"/>
    <property type="match status" value="1"/>
</dbReference>
<dbReference type="AlphaFoldDB" id="A0A9W7FGB6"/>
<dbReference type="PANTHER" id="PTHR37834">
    <property type="entry name" value="GDSL-LIKE LIPASE/ACYLHYDROLASE DOMAIN PROTEIN (AFU_ORTHOLOGUE AFUA_2G00620)"/>
    <property type="match status" value="1"/>
</dbReference>
<dbReference type="PANTHER" id="PTHR37834:SF2">
    <property type="entry name" value="ESTERASE, SGNH HYDROLASE-TYPE"/>
    <property type="match status" value="1"/>
</dbReference>
<comment type="caution">
    <text evidence="3">The sequence shown here is derived from an EMBL/GenBank/DDBJ whole genome shotgun (WGS) entry which is preliminary data.</text>
</comment>
<evidence type="ECO:0000313" key="4">
    <source>
        <dbReference type="Proteomes" id="UP001165160"/>
    </source>
</evidence>
<dbReference type="Gene3D" id="2.60.120.260">
    <property type="entry name" value="Galactose-binding domain-like"/>
    <property type="match status" value="1"/>
</dbReference>
<evidence type="ECO:0000256" key="1">
    <source>
        <dbReference type="SAM" id="SignalP"/>
    </source>
</evidence>
<keyword evidence="1" id="KW-0732">Signal</keyword>
<reference evidence="4" key="1">
    <citation type="journal article" date="2023" name="Commun. Biol.">
        <title>Genome analysis of Parmales, the sister group of diatoms, reveals the evolutionary specialization of diatoms from phago-mixotrophs to photoautotrophs.</title>
        <authorList>
            <person name="Ban H."/>
            <person name="Sato S."/>
            <person name="Yoshikawa S."/>
            <person name="Yamada K."/>
            <person name="Nakamura Y."/>
            <person name="Ichinomiya M."/>
            <person name="Sato N."/>
            <person name="Blanc-Mathieu R."/>
            <person name="Endo H."/>
            <person name="Kuwata A."/>
            <person name="Ogata H."/>
        </authorList>
    </citation>
    <scope>NUCLEOTIDE SEQUENCE [LARGE SCALE GENOMIC DNA]</scope>
    <source>
        <strain evidence="4">NIES 3699</strain>
    </source>
</reference>
<dbReference type="Proteomes" id="UP001165160">
    <property type="component" value="Unassembled WGS sequence"/>
</dbReference>
<evidence type="ECO:0000313" key="3">
    <source>
        <dbReference type="EMBL" id="GMI11543.1"/>
    </source>
</evidence>
<proteinExistence type="predicted"/>
<dbReference type="InterPro" id="IPR040794">
    <property type="entry name" value="CE2_N"/>
</dbReference>
<accession>A0A9W7FGB6</accession>
<dbReference type="InterPro" id="IPR052762">
    <property type="entry name" value="PCW_deacetylase/CE"/>
</dbReference>